<dbReference type="AlphaFoldDB" id="A0A6J0JTB7"/>
<evidence type="ECO:0000313" key="4">
    <source>
        <dbReference type="RefSeq" id="XP_018438306.2"/>
    </source>
</evidence>
<feature type="region of interest" description="Disordered" evidence="1">
    <location>
        <begin position="1"/>
        <end position="28"/>
    </location>
</feature>
<feature type="domain" description="FKB95-like N-terminal Kelch" evidence="2">
    <location>
        <begin position="98"/>
        <end position="377"/>
    </location>
</feature>
<dbReference type="SMART" id="SM00612">
    <property type="entry name" value="Kelch"/>
    <property type="match status" value="1"/>
</dbReference>
<dbReference type="PANTHER" id="PTHR24414:SF65">
    <property type="entry name" value="F-BOX DOMAIN-CONTAINING PROTEIN"/>
    <property type="match status" value="1"/>
</dbReference>
<evidence type="ECO:0000256" key="1">
    <source>
        <dbReference type="SAM" id="MobiDB-lite"/>
    </source>
</evidence>
<proteinExistence type="predicted"/>
<protein>
    <submittedName>
        <fullName evidence="4">F-box/kelch-repeat protein At2g29810</fullName>
    </submittedName>
</protein>
<dbReference type="Pfam" id="PF25210">
    <property type="entry name" value="Kelch_FKB95"/>
    <property type="match status" value="1"/>
</dbReference>
<dbReference type="KEGG" id="rsz:108810712"/>
<name>A0A6J0JTB7_RAPSA</name>
<dbReference type="OrthoDB" id="45365at2759"/>
<dbReference type="PANTHER" id="PTHR24414">
    <property type="entry name" value="F-BOX/KELCH-REPEAT PROTEIN SKIP4"/>
    <property type="match status" value="1"/>
</dbReference>
<evidence type="ECO:0000259" key="2">
    <source>
        <dbReference type="Pfam" id="PF25210"/>
    </source>
</evidence>
<dbReference type="InterPro" id="IPR015915">
    <property type="entry name" value="Kelch-typ_b-propeller"/>
</dbReference>
<dbReference type="InterPro" id="IPR050354">
    <property type="entry name" value="F-box/kelch-repeat_ARATH"/>
</dbReference>
<dbReference type="GeneID" id="108810712"/>
<dbReference type="InterPro" id="IPR057499">
    <property type="entry name" value="Kelch_FKB95"/>
</dbReference>
<dbReference type="InterPro" id="IPR006652">
    <property type="entry name" value="Kelch_1"/>
</dbReference>
<reference evidence="3" key="1">
    <citation type="journal article" date="2019" name="Database">
        <title>The radish genome database (RadishGD): an integrated information resource for radish genomics.</title>
        <authorList>
            <person name="Yu H.J."/>
            <person name="Baek S."/>
            <person name="Lee Y.J."/>
            <person name="Cho A."/>
            <person name="Mun J.H."/>
        </authorList>
    </citation>
    <scope>NUCLEOTIDE SEQUENCE [LARGE SCALE GENOMIC DNA]</scope>
    <source>
        <strain evidence="3">cv. WK10039</strain>
    </source>
</reference>
<reference evidence="4" key="2">
    <citation type="submission" date="2025-08" db="UniProtKB">
        <authorList>
            <consortium name="RefSeq"/>
        </authorList>
    </citation>
    <scope>IDENTIFICATION</scope>
    <source>
        <tissue evidence="4">Leaf</tissue>
    </source>
</reference>
<sequence length="394" mass="43457">MVEISDIPDDGGAPNKKPQEQPPGEAKTATSLASLPVVLIELIVARVPICNHPAISVISKLFGRITSSPDLRHARSQLAITDHVLYALVGHPPFPPSWHILYRSSNGSLRLRRVNTLPPMPYGPAVVTIGHEIYVIGGSDVSGRYLSSVTVVDCRTHTCRSLPSMRVARLRAAAGVANGRIYVMGGCENIHRSKDWVESFDLERQVWIGTGGEVSDVSGGFVTYDVVKEKLYVLGLTRSLHVFEPKEGKLLTGVAYNASDLTGLWQGSSCVVDDLLYNFDPGCWRGQPIIVFDPEEGVEEGVWKPVRGVYGLPPQLYWYGFESKMANVGGKLVILVGNQSQYWNYYGDKYIWCVEIALERRQGGEIWGRVESVDVVFKTSESTPIIELCRTVIV</sequence>
<keyword evidence="3" id="KW-1185">Reference proteome</keyword>
<dbReference type="RefSeq" id="XP_018438306.2">
    <property type="nucleotide sequence ID" value="XM_018582804.2"/>
</dbReference>
<evidence type="ECO:0000313" key="3">
    <source>
        <dbReference type="Proteomes" id="UP000504610"/>
    </source>
</evidence>
<dbReference type="Gene3D" id="2.120.10.80">
    <property type="entry name" value="Kelch-type beta propeller"/>
    <property type="match status" value="1"/>
</dbReference>
<dbReference type="Proteomes" id="UP000504610">
    <property type="component" value="Chromosome 6"/>
</dbReference>
<gene>
    <name evidence="4" type="primary">LOC108810712</name>
</gene>
<accession>A0A6J0JTB7</accession>
<organism evidence="3 4">
    <name type="scientific">Raphanus sativus</name>
    <name type="common">Radish</name>
    <name type="synonym">Raphanus raphanistrum var. sativus</name>
    <dbReference type="NCBI Taxonomy" id="3726"/>
    <lineage>
        <taxon>Eukaryota</taxon>
        <taxon>Viridiplantae</taxon>
        <taxon>Streptophyta</taxon>
        <taxon>Embryophyta</taxon>
        <taxon>Tracheophyta</taxon>
        <taxon>Spermatophyta</taxon>
        <taxon>Magnoliopsida</taxon>
        <taxon>eudicotyledons</taxon>
        <taxon>Gunneridae</taxon>
        <taxon>Pentapetalae</taxon>
        <taxon>rosids</taxon>
        <taxon>malvids</taxon>
        <taxon>Brassicales</taxon>
        <taxon>Brassicaceae</taxon>
        <taxon>Brassiceae</taxon>
        <taxon>Raphanus</taxon>
    </lineage>
</organism>
<dbReference type="SUPFAM" id="SSF117281">
    <property type="entry name" value="Kelch motif"/>
    <property type="match status" value="1"/>
</dbReference>